<dbReference type="AlphaFoldDB" id="A0A9K3DK42"/>
<accession>A0A9K3DK42</accession>
<keyword evidence="1" id="KW-0472">Membrane</keyword>
<protein>
    <submittedName>
        <fullName evidence="2">Uncharacterized protein</fullName>
    </submittedName>
</protein>
<evidence type="ECO:0000313" key="2">
    <source>
        <dbReference type="EMBL" id="KAF5755648.1"/>
    </source>
</evidence>
<comment type="caution">
    <text evidence="2">The sequence shown here is derived from an EMBL/GenBank/DDBJ whole genome shotgun (WGS) entry which is preliminary data.</text>
</comment>
<keyword evidence="3" id="KW-1185">Reference proteome</keyword>
<evidence type="ECO:0000256" key="1">
    <source>
        <dbReference type="SAM" id="Phobius"/>
    </source>
</evidence>
<reference evidence="2" key="1">
    <citation type="journal article" date="2017" name="Nature">
        <title>The sunflower genome provides insights into oil metabolism, flowering and Asterid evolution.</title>
        <authorList>
            <person name="Badouin H."/>
            <person name="Gouzy J."/>
            <person name="Grassa C.J."/>
            <person name="Murat F."/>
            <person name="Staton S.E."/>
            <person name="Cottret L."/>
            <person name="Lelandais-Briere C."/>
            <person name="Owens G.L."/>
            <person name="Carrere S."/>
            <person name="Mayjonade B."/>
            <person name="Legrand L."/>
            <person name="Gill N."/>
            <person name="Kane N.C."/>
            <person name="Bowers J.E."/>
            <person name="Hubner S."/>
            <person name="Bellec A."/>
            <person name="Berard A."/>
            <person name="Berges H."/>
            <person name="Blanchet N."/>
            <person name="Boniface M.C."/>
            <person name="Brunel D."/>
            <person name="Catrice O."/>
            <person name="Chaidir N."/>
            <person name="Claudel C."/>
            <person name="Donnadieu C."/>
            <person name="Faraut T."/>
            <person name="Fievet G."/>
            <person name="Helmstetter N."/>
            <person name="King M."/>
            <person name="Knapp S.J."/>
            <person name="Lai Z."/>
            <person name="Le Paslier M.C."/>
            <person name="Lippi Y."/>
            <person name="Lorenzon L."/>
            <person name="Mandel J.R."/>
            <person name="Marage G."/>
            <person name="Marchand G."/>
            <person name="Marquand E."/>
            <person name="Bret-Mestries E."/>
            <person name="Morien E."/>
            <person name="Nambeesan S."/>
            <person name="Nguyen T."/>
            <person name="Pegot-Espagnet P."/>
            <person name="Pouilly N."/>
            <person name="Raftis F."/>
            <person name="Sallet E."/>
            <person name="Schiex T."/>
            <person name="Thomas J."/>
            <person name="Vandecasteele C."/>
            <person name="Vares D."/>
            <person name="Vear F."/>
            <person name="Vautrin S."/>
            <person name="Crespi M."/>
            <person name="Mangin B."/>
            <person name="Burke J.M."/>
            <person name="Salse J."/>
            <person name="Munos S."/>
            <person name="Vincourt P."/>
            <person name="Rieseberg L.H."/>
            <person name="Langlade N.B."/>
        </authorList>
    </citation>
    <scope>NUCLEOTIDE SEQUENCE</scope>
    <source>
        <tissue evidence="2">Leaves</tissue>
    </source>
</reference>
<reference evidence="2" key="2">
    <citation type="submission" date="2020-06" db="EMBL/GenBank/DDBJ databases">
        <title>Helianthus annuus Genome sequencing and assembly Release 2.</title>
        <authorList>
            <person name="Gouzy J."/>
            <person name="Langlade N."/>
            <person name="Munos S."/>
        </authorList>
    </citation>
    <scope>NUCLEOTIDE SEQUENCE</scope>
    <source>
        <tissue evidence="2">Leaves</tissue>
    </source>
</reference>
<sequence length="115" mass="13508">MGQNGFGLKRVRVKTGQLKKRVVLVRVKTGSGRNGFGLKRVWVGTGSGKNGFRVGSGRLKKCFFFFFFFFFFCNTTIMFCIYISAKYQMLQYQVLHLLHMFLYRYRHMCKFVSVI</sequence>
<name>A0A9K3DK42_HELAN</name>
<dbReference type="Proteomes" id="UP000215914">
    <property type="component" value="Unassembled WGS sequence"/>
</dbReference>
<proteinExistence type="predicted"/>
<feature type="transmembrane region" description="Helical" evidence="1">
    <location>
        <begin position="62"/>
        <end position="84"/>
    </location>
</feature>
<dbReference type="Gramene" id="mRNA:HanXRQr2_Chr17g0805131">
    <property type="protein sequence ID" value="CDS:HanXRQr2_Chr17g0805131.1"/>
    <property type="gene ID" value="HanXRQr2_Chr17g0805131"/>
</dbReference>
<dbReference type="EMBL" id="MNCJ02000332">
    <property type="protein sequence ID" value="KAF5755648.1"/>
    <property type="molecule type" value="Genomic_DNA"/>
</dbReference>
<organism evidence="2 3">
    <name type="scientific">Helianthus annuus</name>
    <name type="common">Common sunflower</name>
    <dbReference type="NCBI Taxonomy" id="4232"/>
    <lineage>
        <taxon>Eukaryota</taxon>
        <taxon>Viridiplantae</taxon>
        <taxon>Streptophyta</taxon>
        <taxon>Embryophyta</taxon>
        <taxon>Tracheophyta</taxon>
        <taxon>Spermatophyta</taxon>
        <taxon>Magnoliopsida</taxon>
        <taxon>eudicotyledons</taxon>
        <taxon>Gunneridae</taxon>
        <taxon>Pentapetalae</taxon>
        <taxon>asterids</taxon>
        <taxon>campanulids</taxon>
        <taxon>Asterales</taxon>
        <taxon>Asteraceae</taxon>
        <taxon>Asteroideae</taxon>
        <taxon>Heliantheae alliance</taxon>
        <taxon>Heliantheae</taxon>
        <taxon>Helianthus</taxon>
    </lineage>
</organism>
<evidence type="ECO:0000313" key="3">
    <source>
        <dbReference type="Proteomes" id="UP000215914"/>
    </source>
</evidence>
<keyword evidence="1" id="KW-1133">Transmembrane helix</keyword>
<gene>
    <name evidence="2" type="ORF">HanXRQr2_Chr17g0805131</name>
</gene>
<keyword evidence="1" id="KW-0812">Transmembrane</keyword>